<feature type="compositionally biased region" description="Low complexity" evidence="1">
    <location>
        <begin position="40"/>
        <end position="52"/>
    </location>
</feature>
<reference evidence="2" key="1">
    <citation type="journal article" date="2015" name="Front. Microbiol.">
        <title>Combining genomic sequencing methods to explore viral diversity and reveal potential virus-host interactions.</title>
        <authorList>
            <person name="Chow C.E."/>
            <person name="Winget D.M."/>
            <person name="White R.A.III."/>
            <person name="Hallam S.J."/>
            <person name="Suttle C.A."/>
        </authorList>
    </citation>
    <scope>NUCLEOTIDE SEQUENCE</scope>
    <source>
        <strain evidence="2">Anoxic2_1</strain>
    </source>
</reference>
<reference evidence="2" key="2">
    <citation type="submission" date="2015-03" db="EMBL/GenBank/DDBJ databases">
        <authorList>
            <person name="Chow C.-E.T."/>
            <person name="Winget D.M."/>
            <person name="White R.A.III."/>
            <person name="Hallam S.J."/>
            <person name="Suttle C.A."/>
        </authorList>
    </citation>
    <scope>NUCLEOTIDE SEQUENCE</scope>
    <source>
        <strain evidence="2">Anoxic2_1</strain>
    </source>
</reference>
<evidence type="ECO:0000256" key="1">
    <source>
        <dbReference type="SAM" id="MobiDB-lite"/>
    </source>
</evidence>
<accession>A0A0F7L279</accession>
<name>A0A0F7L279_9VIRU</name>
<feature type="region of interest" description="Disordered" evidence="1">
    <location>
        <begin position="32"/>
        <end position="52"/>
    </location>
</feature>
<organism evidence="2">
    <name type="scientific">uncultured marine virus</name>
    <dbReference type="NCBI Taxonomy" id="186617"/>
    <lineage>
        <taxon>Viruses</taxon>
        <taxon>environmental samples</taxon>
    </lineage>
</organism>
<proteinExistence type="predicted"/>
<dbReference type="EMBL" id="KR029585">
    <property type="protein sequence ID" value="AKH46659.1"/>
    <property type="molecule type" value="Genomic_DNA"/>
</dbReference>
<sequence>MFCATHAHRMLVSCPFSSPYWRDRSLLPATARRNDRRRLSSMSNSSSAARRAFSIRSCVSSSSIAYG</sequence>
<protein>
    <submittedName>
        <fullName evidence="2">Uncharacterized protein</fullName>
    </submittedName>
</protein>
<evidence type="ECO:0000313" key="2">
    <source>
        <dbReference type="EMBL" id="AKH46659.1"/>
    </source>
</evidence>